<sequence length="44" mass="5075">MERGEIVYGIQESSTIENIINEEIWFLYDDQEISGVLLNTIAID</sequence>
<gene>
    <name evidence="1" type="ORF">SDC9_32704</name>
</gene>
<reference evidence="1" key="1">
    <citation type="submission" date="2019-08" db="EMBL/GenBank/DDBJ databases">
        <authorList>
            <person name="Kucharzyk K."/>
            <person name="Murdoch R.W."/>
            <person name="Higgins S."/>
            <person name="Loffler F."/>
        </authorList>
    </citation>
    <scope>NUCLEOTIDE SEQUENCE</scope>
</reference>
<name>A0A644V5U8_9ZZZZ</name>
<proteinExistence type="predicted"/>
<dbReference type="EMBL" id="VSSQ01000226">
    <property type="protein sequence ID" value="MPL86718.1"/>
    <property type="molecule type" value="Genomic_DNA"/>
</dbReference>
<organism evidence="1">
    <name type="scientific">bioreactor metagenome</name>
    <dbReference type="NCBI Taxonomy" id="1076179"/>
    <lineage>
        <taxon>unclassified sequences</taxon>
        <taxon>metagenomes</taxon>
        <taxon>ecological metagenomes</taxon>
    </lineage>
</organism>
<dbReference type="AlphaFoldDB" id="A0A644V5U8"/>
<accession>A0A644V5U8</accession>
<evidence type="ECO:0000313" key="1">
    <source>
        <dbReference type="EMBL" id="MPL86718.1"/>
    </source>
</evidence>
<comment type="caution">
    <text evidence="1">The sequence shown here is derived from an EMBL/GenBank/DDBJ whole genome shotgun (WGS) entry which is preliminary data.</text>
</comment>
<protein>
    <submittedName>
        <fullName evidence="1">Uncharacterized protein</fullName>
    </submittedName>
</protein>